<dbReference type="Proteomes" id="UP000219993">
    <property type="component" value="Chromosome"/>
</dbReference>
<evidence type="ECO:0000313" key="1">
    <source>
        <dbReference type="EMBL" id="ATJ83836.1"/>
    </source>
</evidence>
<dbReference type="KEGG" id="hbe:BEI_2849"/>
<dbReference type="OrthoDB" id="5778696at2"/>
<proteinExistence type="predicted"/>
<keyword evidence="2" id="KW-1185">Reference proteome</keyword>
<evidence type="ECO:0008006" key="3">
    <source>
        <dbReference type="Google" id="ProtNLM"/>
    </source>
</evidence>
<dbReference type="AlphaFoldDB" id="A0A291PAA5"/>
<sequence length="411" mass="45598">MRKERLIVPVLAVLALAWAVAQTLAGLLFERELARTLEDLQARGELSIRRSDVQRGWLTSRGILHVSSPFGQGRHLDIVYRARHGVLSTRLAGTLRPHLPARGETSPGDVELAPPDWEASYNPFTATFDGRLELSPLVVHQQGRTLTLQGGRVLVQGSFGDWRLKARLASLRLDDGEASLRAGPVILESRYAYTEGAYHFTQQDLLRLQGLAWRSPDLSLDAEEIALHGRTTLDEEELRLRGRLDLGEIRSSGEVLATGDLTAELSRLDADALRTLLAALRREAARGPSPAPWRETLSPVLRQLLADSPRLDIHSIDLDSPMLGLSLQGEGVLVFDARDLAALDPSALDEPAERGEWRERLDGDFLWRDLPPVIALWLGLPLDTRELQIDVVRGEVRLNGRPLPPVLESLR</sequence>
<reference evidence="1 2" key="1">
    <citation type="journal article" date="2017" name="Sci. Rep.">
        <title>Revealing the Saline Adaptation Strategies of the Halophilic Bacterium Halomonas beimenensis through High-throughput Omics and Transposon Mutagenesis Approaches.</title>
        <authorList>
            <person name="Chen Y.H."/>
            <person name="Lin S.S."/>
            <person name="Shyu Y.T."/>
        </authorList>
    </citation>
    <scope>NUCLEOTIDE SEQUENCE [LARGE SCALE GENOMIC DNA]</scope>
    <source>
        <strain evidence="1 2">NTU-111</strain>
    </source>
</reference>
<gene>
    <name evidence="1" type="ORF">BEI_2849</name>
</gene>
<evidence type="ECO:0000313" key="2">
    <source>
        <dbReference type="Proteomes" id="UP000219993"/>
    </source>
</evidence>
<organism evidence="1 2">
    <name type="scientific">Halomonas beimenensis</name>
    <dbReference type="NCBI Taxonomy" id="475662"/>
    <lineage>
        <taxon>Bacteria</taxon>
        <taxon>Pseudomonadati</taxon>
        <taxon>Pseudomonadota</taxon>
        <taxon>Gammaproteobacteria</taxon>
        <taxon>Oceanospirillales</taxon>
        <taxon>Halomonadaceae</taxon>
        <taxon>Halomonas</taxon>
    </lineage>
</organism>
<dbReference type="RefSeq" id="WP_097790103.1">
    <property type="nucleotide sequence ID" value="NZ_BAAADT010000014.1"/>
</dbReference>
<name>A0A291PAA5_9GAMM</name>
<dbReference type="InterPro" id="IPR010352">
    <property type="entry name" value="DUF945"/>
</dbReference>
<dbReference type="EMBL" id="CP021435">
    <property type="protein sequence ID" value="ATJ83836.1"/>
    <property type="molecule type" value="Genomic_DNA"/>
</dbReference>
<protein>
    <recommendedName>
        <fullName evidence="3">DUF945 family protein</fullName>
    </recommendedName>
</protein>
<accession>A0A291PAA5</accession>
<dbReference type="Pfam" id="PF06097">
    <property type="entry name" value="DUF945"/>
    <property type="match status" value="1"/>
</dbReference>